<evidence type="ECO:0000313" key="2">
    <source>
        <dbReference type="EMBL" id="QDT10426.1"/>
    </source>
</evidence>
<reference evidence="2 3" key="1">
    <citation type="submission" date="2019-02" db="EMBL/GenBank/DDBJ databases">
        <title>Deep-cultivation of Planctomycetes and their phenomic and genomic characterization uncovers novel biology.</title>
        <authorList>
            <person name="Wiegand S."/>
            <person name="Jogler M."/>
            <person name="Boedeker C."/>
            <person name="Pinto D."/>
            <person name="Vollmers J."/>
            <person name="Rivas-Marin E."/>
            <person name="Kohn T."/>
            <person name="Peeters S.H."/>
            <person name="Heuer A."/>
            <person name="Rast P."/>
            <person name="Oberbeckmann S."/>
            <person name="Bunk B."/>
            <person name="Jeske O."/>
            <person name="Meyerdierks A."/>
            <person name="Storesund J.E."/>
            <person name="Kallscheuer N."/>
            <person name="Luecker S."/>
            <person name="Lage O.M."/>
            <person name="Pohl T."/>
            <person name="Merkel B.J."/>
            <person name="Hornburger P."/>
            <person name="Mueller R.-W."/>
            <person name="Bruemmer F."/>
            <person name="Labrenz M."/>
            <person name="Spormann A.M."/>
            <person name="Op den Camp H."/>
            <person name="Overmann J."/>
            <person name="Amann R."/>
            <person name="Jetten M.S.M."/>
            <person name="Mascher T."/>
            <person name="Medema M.H."/>
            <person name="Devos D.P."/>
            <person name="Kaster A.-K."/>
            <person name="Ovreas L."/>
            <person name="Rohde M."/>
            <person name="Galperin M.Y."/>
            <person name="Jogler C."/>
        </authorList>
    </citation>
    <scope>NUCLEOTIDE SEQUENCE [LARGE SCALE GENOMIC DNA]</scope>
    <source>
        <strain evidence="2 3">K23_9</strain>
    </source>
</reference>
<organism evidence="2 3">
    <name type="scientific">Stieleria marina</name>
    <dbReference type="NCBI Taxonomy" id="1930275"/>
    <lineage>
        <taxon>Bacteria</taxon>
        <taxon>Pseudomonadati</taxon>
        <taxon>Planctomycetota</taxon>
        <taxon>Planctomycetia</taxon>
        <taxon>Pirellulales</taxon>
        <taxon>Pirellulaceae</taxon>
        <taxon>Stieleria</taxon>
    </lineage>
</organism>
<evidence type="ECO:0000313" key="3">
    <source>
        <dbReference type="Proteomes" id="UP000319817"/>
    </source>
</evidence>
<sequence>MCQNHKPCAATARGRLNLTTNSRQNETEDSAHVQNNDATHDATHDCDTTKAAASNYFFLLPLGGRFRLFGGGAGDSGGVI</sequence>
<proteinExistence type="predicted"/>
<protein>
    <submittedName>
        <fullName evidence="2">Uncharacterized protein</fullName>
    </submittedName>
</protein>
<accession>A0A517NTH3</accession>
<dbReference type="AlphaFoldDB" id="A0A517NTH3"/>
<gene>
    <name evidence="2" type="ORF">K239x_23820</name>
</gene>
<name>A0A517NTH3_9BACT</name>
<dbReference type="EMBL" id="CP036526">
    <property type="protein sequence ID" value="QDT10426.1"/>
    <property type="molecule type" value="Genomic_DNA"/>
</dbReference>
<dbReference type="Proteomes" id="UP000319817">
    <property type="component" value="Chromosome"/>
</dbReference>
<feature type="region of interest" description="Disordered" evidence="1">
    <location>
        <begin position="13"/>
        <end position="42"/>
    </location>
</feature>
<keyword evidence="3" id="KW-1185">Reference proteome</keyword>
<evidence type="ECO:0000256" key="1">
    <source>
        <dbReference type="SAM" id="MobiDB-lite"/>
    </source>
</evidence>